<protein>
    <recommendedName>
        <fullName evidence="3">Transposase</fullName>
    </recommendedName>
</protein>
<name>A0AAV1BJH6_PSEUB</name>
<evidence type="ECO:0000313" key="1">
    <source>
        <dbReference type="EMBL" id="CAI8855379.1"/>
    </source>
</evidence>
<evidence type="ECO:0008006" key="3">
    <source>
        <dbReference type="Google" id="ProtNLM"/>
    </source>
</evidence>
<sequence>MDDSGNNHIYLALVDAEKKIANDHTTIKTHRKSDASRQAAKI</sequence>
<dbReference type="AlphaFoldDB" id="A0AAV1BJH6"/>
<evidence type="ECO:0000313" key="2">
    <source>
        <dbReference type="Proteomes" id="UP001177000"/>
    </source>
</evidence>
<organism evidence="1 2">
    <name type="scientific">Pseudomonas syringae pv. tomato</name>
    <dbReference type="NCBI Taxonomy" id="323"/>
    <lineage>
        <taxon>Bacteria</taxon>
        <taxon>Pseudomonadati</taxon>
        <taxon>Pseudomonadota</taxon>
        <taxon>Gammaproteobacteria</taxon>
        <taxon>Pseudomonadales</taxon>
        <taxon>Pseudomonadaceae</taxon>
        <taxon>Pseudomonas</taxon>
    </lineage>
</organism>
<reference evidence="1" key="1">
    <citation type="submission" date="2023-03" db="EMBL/GenBank/DDBJ databases">
        <authorList>
            <person name="Pothier F. J."/>
        </authorList>
    </citation>
    <scope>NUCLEOTIDE SEQUENCE</scope>
    <source>
        <strain evidence="1">DAPP-PG 215</strain>
    </source>
</reference>
<gene>
    <name evidence="1" type="ORF">DAPPPG215_13105</name>
</gene>
<accession>A0AAV1BJH6</accession>
<dbReference type="EMBL" id="OX458335">
    <property type="protein sequence ID" value="CAI8855379.1"/>
    <property type="molecule type" value="Genomic_DNA"/>
</dbReference>
<dbReference type="Proteomes" id="UP001177000">
    <property type="component" value="Chromosome"/>
</dbReference>
<proteinExistence type="predicted"/>